<evidence type="ECO:0000313" key="8">
    <source>
        <dbReference type="Proteomes" id="UP000184267"/>
    </source>
</evidence>
<dbReference type="InterPro" id="IPR011989">
    <property type="entry name" value="ARM-like"/>
</dbReference>
<dbReference type="CDD" id="cd19953">
    <property type="entry name" value="PDS5"/>
    <property type="match status" value="1"/>
</dbReference>
<dbReference type="Proteomes" id="UP000184267">
    <property type="component" value="Unassembled WGS sequence"/>
</dbReference>
<feature type="region of interest" description="Disordered" evidence="6">
    <location>
        <begin position="1162"/>
        <end position="1277"/>
    </location>
</feature>
<dbReference type="InterPro" id="IPR039776">
    <property type="entry name" value="Pds5"/>
</dbReference>
<dbReference type="OMA" id="YPPAYNM"/>
<dbReference type="SUPFAM" id="SSF48371">
    <property type="entry name" value="ARM repeat"/>
    <property type="match status" value="2"/>
</dbReference>
<accession>A0A1M2VYL9</accession>
<dbReference type="PANTHER" id="PTHR12663">
    <property type="entry name" value="ANDROGEN INDUCED INHIBITOR OF PROLIFERATION AS3 / PDS5-RELATED"/>
    <property type="match status" value="1"/>
</dbReference>
<dbReference type="EMBL" id="MNAD01000453">
    <property type="protein sequence ID" value="OJT12704.1"/>
    <property type="molecule type" value="Genomic_DNA"/>
</dbReference>
<dbReference type="GO" id="GO:0007064">
    <property type="term" value="P:mitotic sister chromatid cohesion"/>
    <property type="evidence" value="ECO:0007669"/>
    <property type="project" value="InterPro"/>
</dbReference>
<evidence type="ECO:0000256" key="5">
    <source>
        <dbReference type="ARBA" id="ARBA00023306"/>
    </source>
</evidence>
<dbReference type="GO" id="GO:0000785">
    <property type="term" value="C:chromatin"/>
    <property type="evidence" value="ECO:0007669"/>
    <property type="project" value="TreeGrafter"/>
</dbReference>
<dbReference type="AlphaFoldDB" id="A0A1M2VYL9"/>
<feature type="compositionally biased region" description="Basic residues" evidence="6">
    <location>
        <begin position="1170"/>
        <end position="1181"/>
    </location>
</feature>
<keyword evidence="8" id="KW-1185">Reference proteome</keyword>
<protein>
    <submittedName>
        <fullName evidence="7">Sister chromatid cohesion protein pds5</fullName>
    </submittedName>
</protein>
<keyword evidence="2" id="KW-0132">Cell division</keyword>
<dbReference type="GO" id="GO:0051301">
    <property type="term" value="P:cell division"/>
    <property type="evidence" value="ECO:0007669"/>
    <property type="project" value="UniProtKB-KW"/>
</dbReference>
<proteinExistence type="predicted"/>
<feature type="compositionally biased region" description="Basic residues" evidence="6">
    <location>
        <begin position="1257"/>
        <end position="1270"/>
    </location>
</feature>
<reference evidence="7 8" key="1">
    <citation type="submission" date="2016-10" db="EMBL/GenBank/DDBJ databases">
        <title>Genome sequence of the basidiomycete white-rot fungus Trametes pubescens.</title>
        <authorList>
            <person name="Makela M.R."/>
            <person name="Granchi Z."/>
            <person name="Peng M."/>
            <person name="De Vries R.P."/>
            <person name="Grigoriev I."/>
            <person name="Riley R."/>
            <person name="Hilden K."/>
        </authorList>
    </citation>
    <scope>NUCLEOTIDE SEQUENCE [LARGE SCALE GENOMIC DNA]</scope>
    <source>
        <strain evidence="7 8">FBCC735</strain>
    </source>
</reference>
<feature type="compositionally biased region" description="Acidic residues" evidence="6">
    <location>
        <begin position="1201"/>
        <end position="1219"/>
    </location>
</feature>
<feature type="compositionally biased region" description="Acidic residues" evidence="6">
    <location>
        <begin position="1236"/>
        <end position="1247"/>
    </location>
</feature>
<evidence type="ECO:0000256" key="2">
    <source>
        <dbReference type="ARBA" id="ARBA00022618"/>
    </source>
</evidence>
<keyword evidence="5" id="KW-0131">Cell cycle</keyword>
<dbReference type="InterPro" id="IPR016024">
    <property type="entry name" value="ARM-type_fold"/>
</dbReference>
<comment type="caution">
    <text evidence="7">The sequence shown here is derived from an EMBL/GenBank/DDBJ whole genome shotgun (WGS) entry which is preliminary data.</text>
</comment>
<dbReference type="Pfam" id="PF20168">
    <property type="entry name" value="PDS5"/>
    <property type="match status" value="1"/>
</dbReference>
<dbReference type="GO" id="GO:0006281">
    <property type="term" value="P:DNA repair"/>
    <property type="evidence" value="ECO:0007669"/>
    <property type="project" value="TreeGrafter"/>
</dbReference>
<name>A0A1M2VYL9_TRAPU</name>
<dbReference type="OrthoDB" id="200660at2759"/>
<evidence type="ECO:0000256" key="3">
    <source>
        <dbReference type="ARBA" id="ARBA00022776"/>
    </source>
</evidence>
<comment type="subcellular location">
    <subcellularLocation>
        <location evidence="1">Nucleus</location>
    </subcellularLocation>
</comment>
<dbReference type="Gene3D" id="1.25.10.10">
    <property type="entry name" value="Leucine-rich Repeat Variant"/>
    <property type="match status" value="1"/>
</dbReference>
<dbReference type="GO" id="GO:0005634">
    <property type="term" value="C:nucleus"/>
    <property type="evidence" value="ECO:0007669"/>
    <property type="project" value="UniProtKB-SubCell"/>
</dbReference>
<keyword evidence="4" id="KW-0539">Nucleus</keyword>
<organism evidence="7 8">
    <name type="scientific">Trametes pubescens</name>
    <name type="common">White-rot fungus</name>
    <dbReference type="NCBI Taxonomy" id="154538"/>
    <lineage>
        <taxon>Eukaryota</taxon>
        <taxon>Fungi</taxon>
        <taxon>Dikarya</taxon>
        <taxon>Basidiomycota</taxon>
        <taxon>Agaricomycotina</taxon>
        <taxon>Agaricomycetes</taxon>
        <taxon>Polyporales</taxon>
        <taxon>Polyporaceae</taxon>
        <taxon>Trametes</taxon>
    </lineage>
</organism>
<keyword evidence="3" id="KW-0498">Mitosis</keyword>
<evidence type="ECO:0000313" key="7">
    <source>
        <dbReference type="EMBL" id="OJT12704.1"/>
    </source>
</evidence>
<dbReference type="PANTHER" id="PTHR12663:SF0">
    <property type="entry name" value="PRECOCIOUS DISSOCIATION OF SISTERS 5, ISOFORM A"/>
    <property type="match status" value="1"/>
</dbReference>
<evidence type="ECO:0000256" key="1">
    <source>
        <dbReference type="ARBA" id="ARBA00004123"/>
    </source>
</evidence>
<dbReference type="STRING" id="154538.A0A1M2VYL9"/>
<gene>
    <name evidence="7" type="ORF">TRAPUB_10732</name>
</gene>
<sequence length="1277" mass="143205">MVAQTRTQGQSSPTKRHKLKFRDKLVGKGLATDALQKKLKALHQELADMDQEHVDVPSLHSVRKELINPTILLHKDRGVKAYTACCLADLLRLYAPDAPYTQAELRDIFQFFFRQLTAGLKGPDSPYYNEYFHLLESLSTVKSVVLVCDLPNGDDLMVDIFRDFFGLVRRDLAKKIELFMADILIALIDECQSLPSEVLEIIMAQFMDKHAKMDQPAYRLAVQVCNATADKLQRHVCQYFTDIIVDQAREERFEEVQTAHNLIVQLNRACPSLLHNTVPQLEEELRVEQLQLRIMATQTLGEMFADKHGMDLVHKYPTTWAQWLSRRNDKNVTIRLEWVGTMKGIITNLPEMRKETEEALLGKLYDPDEKFRAALCKLFSQLDYEAALHHLSVDVLKGVAGRGLDKKHSVRVEAFNAVGRLYSLAYPEIENNDPAAIQQFAWIPGTVLRNASVSREVKAIAEQTLAEYILPLPSLPSSSSSRGAEIDEVAWTDRLLLTMRYLDEVSINTLFNFANLKGSRPTVYEKFVNTCVDYNGGVIDEAEEEEAITERLNAAVKAAATFFPDPHKASEDLQAFAKLNEGRLYKLLKTCMDIQTDLKGLVKARSEFLRRLEQSSSAIVNTMSIFLRRCTLHLVNPSAVPTFIKRVQKGFEPSAVAYSQTQTQTLGQTFSMFVGSTGAGSSEPEGRAQHAAHSAQLWLTYVSKHCPALYKAHIGEFSKAIADERNARLVEACLHALAAAAAWDEKLAPTDKRTVERVMRFVMESHPRHAKFAARLIACMRNAEELCAQVVDSIADSLEDVDDEKLVAHIAVLAQLALRAPDAFEQKSDVVTAFLVKEVLTSSSAEDEQMQTDQDWVDDPPPALRAKVLALKVCRNRCLAHAESETALEISQPVIRMFSTVLQYEGVFKAGAHETASTKSRLRLQAATSMLHLSAVPKYVLEVTKYFVQIALTIQDPVYQVRMTFLDKLVALLSKGKLPPQYNIVPFLSVHDPEADVKSKAQAYVSFALRAMPKGARLARFESTFIRLLHLMAHHPDFKVDQELLPDIAKYIQFYLDLVASNENVSLLYHLALKAKTVRDADSQTFSENLYACAELAQHLIKAHAKAHSWNLETYPGKVRLPGDILRALPSADAANQILKTVYLPEEALIWLAEKQSKQAQEAKQEKTRVARKPTVKRKAAPKGNGSTKRPRPNKKRKMDESDDEESDPEESDDEDEDGEKATSSPGKQAGRSDESSGDEELDEAEAKEEKRSTRAQAKKQAKRAAKRQAKAAASDD</sequence>
<evidence type="ECO:0000256" key="4">
    <source>
        <dbReference type="ARBA" id="ARBA00023242"/>
    </source>
</evidence>
<evidence type="ECO:0000256" key="6">
    <source>
        <dbReference type="SAM" id="MobiDB-lite"/>
    </source>
</evidence>